<dbReference type="EMBL" id="LYXA01000006">
    <property type="protein sequence ID" value="OBU74738.1"/>
    <property type="molecule type" value="Genomic_DNA"/>
</dbReference>
<proteinExistence type="predicted"/>
<protein>
    <submittedName>
        <fullName evidence="2">Uncharacterized protein</fullName>
    </submittedName>
</protein>
<dbReference type="EMBL" id="LYXA01000005">
    <property type="protein sequence ID" value="OBU74751.1"/>
    <property type="molecule type" value="Genomic_DNA"/>
</dbReference>
<accession>A0A853MC12</accession>
<name>A0A853MC12_9CYAN</name>
<sequence>MQLQVSFLPRDSDGGPTRGRTPGERRGREKGREEGQRTKSNAALSNGFEGKEKPESQFDLVTVVRNE</sequence>
<reference evidence="2 4" key="1">
    <citation type="submission" date="2016-05" db="EMBL/GenBank/DDBJ databases">
        <title>First complete genome of the cyanobacterium Cylindrospermopsis raciborskii CS505, containing a circular chromosome and a single extrachromosomal element.</title>
        <authorList>
            <person name="Fuentes J."/>
            <person name="Tamames J."/>
            <person name="Allen E."/>
            <person name="Plominski A."/>
            <person name="Vasquez M."/>
        </authorList>
    </citation>
    <scope>NUCLEOTIDE SEQUENCE [LARGE SCALE GENOMIC DNA]</scope>
    <source>
        <strain evidence="2 4">CS505</strain>
    </source>
</reference>
<dbReference type="AlphaFoldDB" id="A0A853MC12"/>
<evidence type="ECO:0000313" key="4">
    <source>
        <dbReference type="Proteomes" id="UP000093903"/>
    </source>
</evidence>
<evidence type="ECO:0000256" key="1">
    <source>
        <dbReference type="SAM" id="MobiDB-lite"/>
    </source>
</evidence>
<comment type="caution">
    <text evidence="2">The sequence shown here is derived from an EMBL/GenBank/DDBJ whole genome shotgun (WGS) entry which is preliminary data.</text>
</comment>
<feature type="compositionally biased region" description="Basic and acidic residues" evidence="1">
    <location>
        <begin position="21"/>
        <end position="37"/>
    </location>
</feature>
<feature type="region of interest" description="Disordered" evidence="1">
    <location>
        <begin position="1"/>
        <end position="67"/>
    </location>
</feature>
<evidence type="ECO:0000313" key="2">
    <source>
        <dbReference type="EMBL" id="OBU74738.1"/>
    </source>
</evidence>
<gene>
    <name evidence="3" type="ORF">A9P98_17980</name>
    <name evidence="2" type="ORF">A9P98_18050</name>
</gene>
<organism evidence="2 4">
    <name type="scientific">Cylindrospermopsis raciborskii CS-505</name>
    <dbReference type="NCBI Taxonomy" id="533240"/>
    <lineage>
        <taxon>Bacteria</taxon>
        <taxon>Bacillati</taxon>
        <taxon>Cyanobacteriota</taxon>
        <taxon>Cyanophyceae</taxon>
        <taxon>Nostocales</taxon>
        <taxon>Aphanizomenonaceae</taxon>
        <taxon>Cylindrospermopsis</taxon>
    </lineage>
</organism>
<dbReference type="Proteomes" id="UP000093903">
    <property type="component" value="Unassembled WGS sequence"/>
</dbReference>
<evidence type="ECO:0000313" key="3">
    <source>
        <dbReference type="EMBL" id="OBU74751.1"/>
    </source>
</evidence>